<evidence type="ECO:0000313" key="3">
    <source>
        <dbReference type="Proteomes" id="UP000596742"/>
    </source>
</evidence>
<evidence type="ECO:0000259" key="1">
    <source>
        <dbReference type="PROSITE" id="PS51406"/>
    </source>
</evidence>
<dbReference type="Pfam" id="PF00147">
    <property type="entry name" value="Fibrinogen_C"/>
    <property type="match status" value="1"/>
</dbReference>
<dbReference type="Gene3D" id="3.90.215.10">
    <property type="entry name" value="Gamma Fibrinogen, chain A, domain 1"/>
    <property type="match status" value="1"/>
</dbReference>
<sequence>MRLASIGDAASKYRLTVGDYSGNAGDKFNDHNGDKFSAKDQDNDSWVTHCASVHQGPWWYNGGCDHVNLNRPFGKMAWAGYILRSVMMIRKI</sequence>
<dbReference type="Proteomes" id="UP000596742">
    <property type="component" value="Unassembled WGS sequence"/>
</dbReference>
<dbReference type="InterPro" id="IPR036056">
    <property type="entry name" value="Fibrinogen-like_C"/>
</dbReference>
<dbReference type="GO" id="GO:0005615">
    <property type="term" value="C:extracellular space"/>
    <property type="evidence" value="ECO:0007669"/>
    <property type="project" value="TreeGrafter"/>
</dbReference>
<dbReference type="OrthoDB" id="6081480at2759"/>
<dbReference type="SMART" id="SM00186">
    <property type="entry name" value="FBG"/>
    <property type="match status" value="1"/>
</dbReference>
<dbReference type="SUPFAM" id="SSF56496">
    <property type="entry name" value="Fibrinogen C-terminal domain-like"/>
    <property type="match status" value="1"/>
</dbReference>
<evidence type="ECO:0000313" key="2">
    <source>
        <dbReference type="EMBL" id="VDI50323.1"/>
    </source>
</evidence>
<comment type="caution">
    <text evidence="2">The sequence shown here is derived from an EMBL/GenBank/DDBJ whole genome shotgun (WGS) entry which is preliminary data.</text>
</comment>
<feature type="domain" description="Fibrinogen C-terminal" evidence="1">
    <location>
        <begin position="1"/>
        <end position="92"/>
    </location>
</feature>
<dbReference type="AlphaFoldDB" id="A0A8B6FHM5"/>
<reference evidence="2" key="1">
    <citation type="submission" date="2018-11" db="EMBL/GenBank/DDBJ databases">
        <authorList>
            <person name="Alioto T."/>
            <person name="Alioto T."/>
        </authorList>
    </citation>
    <scope>NUCLEOTIDE SEQUENCE</scope>
</reference>
<keyword evidence="3" id="KW-1185">Reference proteome</keyword>
<proteinExistence type="predicted"/>
<dbReference type="InterPro" id="IPR014716">
    <property type="entry name" value="Fibrinogen_a/b/g_C_1"/>
</dbReference>
<dbReference type="InterPro" id="IPR050373">
    <property type="entry name" value="Fibrinogen_C-term_domain"/>
</dbReference>
<organism evidence="2 3">
    <name type="scientific">Mytilus galloprovincialis</name>
    <name type="common">Mediterranean mussel</name>
    <dbReference type="NCBI Taxonomy" id="29158"/>
    <lineage>
        <taxon>Eukaryota</taxon>
        <taxon>Metazoa</taxon>
        <taxon>Spiralia</taxon>
        <taxon>Lophotrochozoa</taxon>
        <taxon>Mollusca</taxon>
        <taxon>Bivalvia</taxon>
        <taxon>Autobranchia</taxon>
        <taxon>Pteriomorphia</taxon>
        <taxon>Mytilida</taxon>
        <taxon>Mytiloidea</taxon>
        <taxon>Mytilidae</taxon>
        <taxon>Mytilinae</taxon>
        <taxon>Mytilus</taxon>
    </lineage>
</organism>
<dbReference type="InterPro" id="IPR002181">
    <property type="entry name" value="Fibrinogen_a/b/g_C_dom"/>
</dbReference>
<gene>
    <name evidence="2" type="ORF">MGAL_10B080185</name>
</gene>
<dbReference type="PROSITE" id="PS51406">
    <property type="entry name" value="FIBRINOGEN_C_2"/>
    <property type="match status" value="1"/>
</dbReference>
<name>A0A8B6FHM5_MYTGA</name>
<accession>A0A8B6FHM5</accession>
<protein>
    <recommendedName>
        <fullName evidence="1">Fibrinogen C-terminal domain-containing protein</fullName>
    </recommendedName>
</protein>
<dbReference type="PANTHER" id="PTHR19143">
    <property type="entry name" value="FIBRINOGEN/TENASCIN/ANGIOPOEITIN"/>
    <property type="match status" value="1"/>
</dbReference>
<dbReference type="EMBL" id="UYJE01006934">
    <property type="protein sequence ID" value="VDI50323.1"/>
    <property type="molecule type" value="Genomic_DNA"/>
</dbReference>